<keyword evidence="4 5" id="KW-0720">Serine protease</keyword>
<reference evidence="7 8" key="1">
    <citation type="submission" date="2016-12" db="EMBL/GenBank/DDBJ databases">
        <title>Trade-off between light-utilization and light-protection in marine flavobacteria.</title>
        <authorList>
            <person name="Kumagai Y."/>
            <person name="Yoshizawa S."/>
            <person name="Kogure K."/>
            <person name="Iwasaki W."/>
        </authorList>
    </citation>
    <scope>NUCLEOTIDE SEQUENCE [LARGE SCALE GENOMIC DNA]</scope>
    <source>
        <strain evidence="7 8">NBRC 108759</strain>
    </source>
</reference>
<evidence type="ECO:0000256" key="4">
    <source>
        <dbReference type="ARBA" id="ARBA00022825"/>
    </source>
</evidence>
<feature type="domain" description="Peptidase S8/S53" evidence="6">
    <location>
        <begin position="76"/>
        <end position="510"/>
    </location>
</feature>
<evidence type="ECO:0000256" key="2">
    <source>
        <dbReference type="ARBA" id="ARBA00022670"/>
    </source>
</evidence>
<keyword evidence="8" id="KW-1185">Reference proteome</keyword>
<dbReference type="InterPro" id="IPR000209">
    <property type="entry name" value="Peptidase_S8/S53_dom"/>
</dbReference>
<dbReference type="Proteomes" id="UP000238882">
    <property type="component" value="Unassembled WGS sequence"/>
</dbReference>
<evidence type="ECO:0000256" key="3">
    <source>
        <dbReference type="ARBA" id="ARBA00022801"/>
    </source>
</evidence>
<dbReference type="PROSITE" id="PS00137">
    <property type="entry name" value="SUBTILASE_HIS"/>
    <property type="match status" value="1"/>
</dbReference>
<dbReference type="SUPFAM" id="SSF52743">
    <property type="entry name" value="Subtilisin-like"/>
    <property type="match status" value="1"/>
</dbReference>
<dbReference type="InterPro" id="IPR022398">
    <property type="entry name" value="Peptidase_S8_His-AS"/>
</dbReference>
<evidence type="ECO:0000259" key="6">
    <source>
        <dbReference type="Pfam" id="PF00082"/>
    </source>
</evidence>
<dbReference type="InterPro" id="IPR051048">
    <property type="entry name" value="Peptidase_S8/S53_subtilisin"/>
</dbReference>
<keyword evidence="2 5" id="KW-0645">Protease</keyword>
<dbReference type="PANTHER" id="PTHR43399">
    <property type="entry name" value="SUBTILISIN-RELATED"/>
    <property type="match status" value="1"/>
</dbReference>
<dbReference type="PANTHER" id="PTHR43399:SF4">
    <property type="entry name" value="CELL WALL-ASSOCIATED PROTEASE"/>
    <property type="match status" value="1"/>
</dbReference>
<gene>
    <name evidence="7" type="ORF">BTO18_11110</name>
</gene>
<dbReference type="InterPro" id="IPR036852">
    <property type="entry name" value="Peptidase_S8/S53_dom_sf"/>
</dbReference>
<proteinExistence type="inferred from homology"/>
<organism evidence="7 8">
    <name type="scientific">Polaribacter porphyrae</name>
    <dbReference type="NCBI Taxonomy" id="1137780"/>
    <lineage>
        <taxon>Bacteria</taxon>
        <taxon>Pseudomonadati</taxon>
        <taxon>Bacteroidota</taxon>
        <taxon>Flavobacteriia</taxon>
        <taxon>Flavobacteriales</taxon>
        <taxon>Flavobacteriaceae</taxon>
    </lineage>
</organism>
<dbReference type="GO" id="GO:0006508">
    <property type="term" value="P:proteolysis"/>
    <property type="evidence" value="ECO:0007669"/>
    <property type="project" value="UniProtKB-KW"/>
</dbReference>
<dbReference type="Pfam" id="PF00082">
    <property type="entry name" value="Peptidase_S8"/>
    <property type="match status" value="1"/>
</dbReference>
<protein>
    <recommendedName>
        <fullName evidence="6">Peptidase S8/S53 domain-containing protein</fullName>
    </recommendedName>
</protein>
<accession>A0A2S7WPZ7</accession>
<name>A0A2S7WPZ7_9FLAO</name>
<evidence type="ECO:0000256" key="5">
    <source>
        <dbReference type="PROSITE-ProRule" id="PRU01240"/>
    </source>
</evidence>
<dbReference type="PROSITE" id="PS51892">
    <property type="entry name" value="SUBTILASE"/>
    <property type="match status" value="1"/>
</dbReference>
<evidence type="ECO:0000313" key="7">
    <source>
        <dbReference type="EMBL" id="PQJ79688.1"/>
    </source>
</evidence>
<feature type="active site" description="Charge relay system" evidence="5">
    <location>
        <position position="306"/>
    </location>
</feature>
<sequence length="558" mass="63929">MKRYLYLILLIIFFYCSDKNKHYHPIKFNQKFNSTKELNEVESKIWFTKDVLLDSIPGISLNRAYDSLLSNIKVKKEIIVAVLDTEIDINHEDLEGKFWVNLDEIPNNGIDDDNNGYIDDLNGWNFIGNSKGKNIIYSSLECVRIIQLFSEKFADKKQDEIAESQKKEFQTYQDAIKYYNQKLKVIQADKEYADFLYNGYPAAKKALKHIFPKENYNTKSLDSLYNLYKIENKKLANHAYFLSDFIKYDLSEEWINNYRKGVINKIDKTYNLDYFDRLDIDSFPNNINFKSYGNKHISNNINEFYHGTLIAGLIAAKRENNIGIDGISENIKIMPIAISSNGEENDKDIALAIKYATDNGAKVINMSFGKNFSLHKEWVFEAIKYAEKNDVLIVSSAGNSSYNLNEFNNYFPIDNISNNEEISDNFLLVGSSSSSLNKELMSYYSNYGNIDVDLFAPGQKIYTTMPKNKYKFDSGTSLSSAITSGVAALIYSYYPELKASQVKKILMDSGLEFSIEVKTPTKENKNNTTPFNKLSKSGKILNAYNALIMADSISMLNK</sequence>
<dbReference type="EMBL" id="MSCN01000001">
    <property type="protein sequence ID" value="PQJ79688.1"/>
    <property type="molecule type" value="Genomic_DNA"/>
</dbReference>
<comment type="caution">
    <text evidence="7">The sequence shown here is derived from an EMBL/GenBank/DDBJ whole genome shotgun (WGS) entry which is preliminary data.</text>
</comment>
<dbReference type="GO" id="GO:0004252">
    <property type="term" value="F:serine-type endopeptidase activity"/>
    <property type="evidence" value="ECO:0007669"/>
    <property type="project" value="UniProtKB-UniRule"/>
</dbReference>
<keyword evidence="3 5" id="KW-0378">Hydrolase</keyword>
<feature type="active site" description="Charge relay system" evidence="5">
    <location>
        <position position="84"/>
    </location>
</feature>
<dbReference type="Gene3D" id="3.40.50.200">
    <property type="entry name" value="Peptidase S8/S53 domain"/>
    <property type="match status" value="2"/>
</dbReference>
<dbReference type="InterPro" id="IPR015500">
    <property type="entry name" value="Peptidase_S8_subtilisin-rel"/>
</dbReference>
<dbReference type="AlphaFoldDB" id="A0A2S7WPZ7"/>
<dbReference type="RefSeq" id="WP_105016283.1">
    <property type="nucleotide sequence ID" value="NZ_MSCN01000001.1"/>
</dbReference>
<dbReference type="PRINTS" id="PR00723">
    <property type="entry name" value="SUBTILISIN"/>
</dbReference>
<feature type="active site" description="Charge relay system" evidence="5">
    <location>
        <position position="477"/>
    </location>
</feature>
<evidence type="ECO:0000256" key="1">
    <source>
        <dbReference type="ARBA" id="ARBA00011073"/>
    </source>
</evidence>
<evidence type="ECO:0000313" key="8">
    <source>
        <dbReference type="Proteomes" id="UP000238882"/>
    </source>
</evidence>
<comment type="similarity">
    <text evidence="1 5">Belongs to the peptidase S8 family.</text>
</comment>
<dbReference type="OrthoDB" id="9798386at2"/>